<dbReference type="GO" id="GO:0016616">
    <property type="term" value="F:oxidoreductase activity, acting on the CH-OH group of donors, NAD or NADP as acceptor"/>
    <property type="evidence" value="ECO:0007669"/>
    <property type="project" value="UniProtKB-ARBA"/>
</dbReference>
<organism evidence="4 5">
    <name type="scientific">Aquatica leii</name>
    <dbReference type="NCBI Taxonomy" id="1421715"/>
    <lineage>
        <taxon>Eukaryota</taxon>
        <taxon>Metazoa</taxon>
        <taxon>Ecdysozoa</taxon>
        <taxon>Arthropoda</taxon>
        <taxon>Hexapoda</taxon>
        <taxon>Insecta</taxon>
        <taxon>Pterygota</taxon>
        <taxon>Neoptera</taxon>
        <taxon>Endopterygota</taxon>
        <taxon>Coleoptera</taxon>
        <taxon>Polyphaga</taxon>
        <taxon>Elateriformia</taxon>
        <taxon>Elateroidea</taxon>
        <taxon>Lampyridae</taxon>
        <taxon>Luciolinae</taxon>
        <taxon>Aquatica</taxon>
    </lineage>
</organism>
<evidence type="ECO:0000313" key="4">
    <source>
        <dbReference type="EMBL" id="KAK4878676.1"/>
    </source>
</evidence>
<keyword evidence="2" id="KW-0560">Oxidoreductase</keyword>
<reference evidence="5" key="1">
    <citation type="submission" date="2023-01" db="EMBL/GenBank/DDBJ databases">
        <title>Key to firefly adult light organ development and bioluminescence: homeobox transcription factors regulate luciferase expression and transportation to peroxisome.</title>
        <authorList>
            <person name="Fu X."/>
        </authorList>
    </citation>
    <scope>NUCLEOTIDE SEQUENCE [LARGE SCALE GENOMIC DNA]</scope>
</reference>
<name>A0AAN7PB23_9COLE</name>
<gene>
    <name evidence="4" type="ORF">RN001_011182</name>
</gene>
<evidence type="ECO:0000313" key="5">
    <source>
        <dbReference type="Proteomes" id="UP001353858"/>
    </source>
</evidence>
<dbReference type="FunFam" id="3.40.50.720:FF:000047">
    <property type="entry name" value="NADP-dependent L-serine/L-allo-threonine dehydrogenase"/>
    <property type="match status" value="1"/>
</dbReference>
<dbReference type="PANTHER" id="PTHR43115">
    <property type="entry name" value="DEHYDROGENASE/REDUCTASE SDR FAMILY MEMBER 11"/>
    <property type="match status" value="1"/>
</dbReference>
<protein>
    <recommendedName>
        <fullName evidence="6">Farnesol dehydrogenase</fullName>
    </recommendedName>
</protein>
<evidence type="ECO:0000256" key="3">
    <source>
        <dbReference type="RuleBase" id="RU000363"/>
    </source>
</evidence>
<comment type="caution">
    <text evidence="4">The sequence shown here is derived from an EMBL/GenBank/DDBJ whole genome shotgun (WGS) entry which is preliminary data.</text>
</comment>
<dbReference type="Gene3D" id="3.40.50.720">
    <property type="entry name" value="NAD(P)-binding Rossmann-like Domain"/>
    <property type="match status" value="1"/>
</dbReference>
<proteinExistence type="inferred from homology"/>
<dbReference type="Pfam" id="PF00106">
    <property type="entry name" value="adh_short"/>
    <property type="match status" value="1"/>
</dbReference>
<dbReference type="EMBL" id="JARPUR010000004">
    <property type="protein sequence ID" value="KAK4878676.1"/>
    <property type="molecule type" value="Genomic_DNA"/>
</dbReference>
<dbReference type="InterPro" id="IPR002347">
    <property type="entry name" value="SDR_fam"/>
</dbReference>
<dbReference type="InterPro" id="IPR036291">
    <property type="entry name" value="NAD(P)-bd_dom_sf"/>
</dbReference>
<dbReference type="PRINTS" id="PR00081">
    <property type="entry name" value="GDHRDH"/>
</dbReference>
<dbReference type="PANTHER" id="PTHR43115:SF4">
    <property type="entry name" value="DEHYDROGENASE_REDUCTASE SDR FAMILY MEMBER 11"/>
    <property type="match status" value="1"/>
</dbReference>
<keyword evidence="5" id="KW-1185">Reference proteome</keyword>
<accession>A0AAN7PB23</accession>
<dbReference type="PRINTS" id="PR00080">
    <property type="entry name" value="SDRFAMILY"/>
</dbReference>
<evidence type="ECO:0000256" key="2">
    <source>
        <dbReference type="ARBA" id="ARBA00023002"/>
    </source>
</evidence>
<dbReference type="AlphaFoldDB" id="A0AAN7PB23"/>
<dbReference type="Proteomes" id="UP001353858">
    <property type="component" value="Unassembled WGS sequence"/>
</dbReference>
<comment type="similarity">
    <text evidence="1 3">Belongs to the short-chain dehydrogenases/reductases (SDR) family.</text>
</comment>
<dbReference type="InterPro" id="IPR020904">
    <property type="entry name" value="Sc_DH/Rdtase_CS"/>
</dbReference>
<evidence type="ECO:0008006" key="6">
    <source>
        <dbReference type="Google" id="ProtNLM"/>
    </source>
</evidence>
<sequence length="249" mass="27000">MERWRDKVAVVTGASSGIGAAIAEELVGHGCIVVGIARRKERVEELSRKLKGKLYAVKADVSKEEDILDAFKWIRQNLSPIHILVNNAGIGKPANLIEGDVEDFKSVFDTNVLGLTIATKEAVKDMIKHNVDGHVVHINSVLGHYVAKVPNLNVYPASKHAVTALTETLRNDLNSIGSKIKVTSVSPGLVETEIFAVNGYLSSNEAMDYWQSLPKLQSKDVASAVTYVLGTPPHVQVTELTVRPVGEMA</sequence>
<dbReference type="SUPFAM" id="SSF51735">
    <property type="entry name" value="NAD(P)-binding Rossmann-fold domains"/>
    <property type="match status" value="1"/>
</dbReference>
<evidence type="ECO:0000256" key="1">
    <source>
        <dbReference type="ARBA" id="ARBA00006484"/>
    </source>
</evidence>
<dbReference type="PROSITE" id="PS00061">
    <property type="entry name" value="ADH_SHORT"/>
    <property type="match status" value="1"/>
</dbReference>